<protein>
    <submittedName>
        <fullName evidence="2">Uncharacterized protein</fullName>
    </submittedName>
</protein>
<dbReference type="KEGG" id="agf:ET445_09425"/>
<dbReference type="RefSeq" id="WP_129190874.1">
    <property type="nucleotide sequence ID" value="NZ_CP035491.1"/>
</dbReference>
<dbReference type="Proteomes" id="UP000291259">
    <property type="component" value="Chromosome"/>
</dbReference>
<feature type="compositionally biased region" description="Polar residues" evidence="1">
    <location>
        <begin position="87"/>
        <end position="97"/>
    </location>
</feature>
<dbReference type="EMBL" id="CP035491">
    <property type="protein sequence ID" value="QAY73525.1"/>
    <property type="molecule type" value="Genomic_DNA"/>
</dbReference>
<feature type="region of interest" description="Disordered" evidence="1">
    <location>
        <begin position="77"/>
        <end position="97"/>
    </location>
</feature>
<organism evidence="2 3">
    <name type="scientific">Agromyces protaetiae</name>
    <dbReference type="NCBI Taxonomy" id="2509455"/>
    <lineage>
        <taxon>Bacteria</taxon>
        <taxon>Bacillati</taxon>
        <taxon>Actinomycetota</taxon>
        <taxon>Actinomycetes</taxon>
        <taxon>Micrococcales</taxon>
        <taxon>Microbacteriaceae</taxon>
        <taxon>Agromyces</taxon>
    </lineage>
</organism>
<accession>A0A4P6FCJ0</accession>
<name>A0A4P6FCJ0_9MICO</name>
<dbReference type="AlphaFoldDB" id="A0A4P6FCJ0"/>
<evidence type="ECO:0000313" key="3">
    <source>
        <dbReference type="Proteomes" id="UP000291259"/>
    </source>
</evidence>
<evidence type="ECO:0000256" key="1">
    <source>
        <dbReference type="SAM" id="MobiDB-lite"/>
    </source>
</evidence>
<proteinExistence type="predicted"/>
<keyword evidence="3" id="KW-1185">Reference proteome</keyword>
<sequence length="116" mass="11894">MFESEAGFFRFEIGVDGGETPITTTGGTYDVLVTSTQAARIDVVIDPSVLEPHAEERTGEMRLVVTATVDGSVTAAAQRSAGGANTAPAQSAQTRTSLAITPLQPRYAAAAAAIPA</sequence>
<reference evidence="2 3" key="1">
    <citation type="submission" date="2019-01" db="EMBL/GenBank/DDBJ databases">
        <title>Genome sequencing of strain FW100M-8.</title>
        <authorList>
            <person name="Heo J."/>
            <person name="Kim S.-J."/>
            <person name="Kim J.-S."/>
            <person name="Hong S.-B."/>
            <person name="Kwon S.-W."/>
        </authorList>
    </citation>
    <scope>NUCLEOTIDE SEQUENCE [LARGE SCALE GENOMIC DNA]</scope>
    <source>
        <strain evidence="2 3">FW100M-8</strain>
    </source>
</reference>
<gene>
    <name evidence="2" type="ORF">ET445_09425</name>
</gene>
<evidence type="ECO:0000313" key="2">
    <source>
        <dbReference type="EMBL" id="QAY73525.1"/>
    </source>
</evidence>